<proteinExistence type="predicted"/>
<feature type="transmembrane region" description="Helical" evidence="9">
    <location>
        <begin position="162"/>
        <end position="187"/>
    </location>
</feature>
<dbReference type="InterPro" id="IPR050616">
    <property type="entry name" value="CPA3_Na-H_Antiporter_A"/>
</dbReference>
<dbReference type="EMBL" id="PVNH01000008">
    <property type="protein sequence ID" value="PRX46201.1"/>
    <property type="molecule type" value="Genomic_DNA"/>
</dbReference>
<feature type="transmembrane region" description="Helical" evidence="9">
    <location>
        <begin position="266"/>
        <end position="286"/>
    </location>
</feature>
<feature type="transmembrane region" description="Helical" evidence="9">
    <location>
        <begin position="293"/>
        <end position="312"/>
    </location>
</feature>
<feature type="transmembrane region" description="Helical" evidence="9">
    <location>
        <begin position="638"/>
        <end position="657"/>
    </location>
</feature>
<evidence type="ECO:0000256" key="9">
    <source>
        <dbReference type="SAM" id="Phobius"/>
    </source>
</evidence>
<evidence type="ECO:0000256" key="8">
    <source>
        <dbReference type="SAM" id="MobiDB-lite"/>
    </source>
</evidence>
<evidence type="ECO:0000256" key="2">
    <source>
        <dbReference type="ARBA" id="ARBA00022448"/>
    </source>
</evidence>
<dbReference type="PRINTS" id="PR01434">
    <property type="entry name" value="NADHDHGNASE5"/>
</dbReference>
<evidence type="ECO:0000256" key="5">
    <source>
        <dbReference type="ARBA" id="ARBA00022989"/>
    </source>
</evidence>
<keyword evidence="3" id="KW-1003">Cell membrane</keyword>
<keyword evidence="5 9" id="KW-1133">Transmembrane helix</keyword>
<feature type="transmembrane region" description="Helical" evidence="9">
    <location>
        <begin position="131"/>
        <end position="150"/>
    </location>
</feature>
<evidence type="ECO:0000256" key="7">
    <source>
        <dbReference type="RuleBase" id="RU000320"/>
    </source>
</evidence>
<dbReference type="Pfam" id="PF00361">
    <property type="entry name" value="Proton_antipo_M"/>
    <property type="match status" value="1"/>
</dbReference>
<dbReference type="PANTHER" id="PTHR43373:SF1">
    <property type="entry name" value="NA(+)_H(+) ANTIPORTER SUBUNIT A"/>
    <property type="match status" value="1"/>
</dbReference>
<keyword evidence="14" id="KW-1185">Reference proteome</keyword>
<feature type="transmembrane region" description="Helical" evidence="9">
    <location>
        <begin position="589"/>
        <end position="607"/>
    </location>
</feature>
<feature type="transmembrane region" description="Helical" evidence="9">
    <location>
        <begin position="363"/>
        <end position="382"/>
    </location>
</feature>
<evidence type="ECO:0000259" key="11">
    <source>
        <dbReference type="Pfam" id="PF13244"/>
    </source>
</evidence>
<dbReference type="InterPro" id="IPR046806">
    <property type="entry name" value="MrpA_C/MbhE"/>
</dbReference>
<feature type="transmembrane region" description="Helical" evidence="9">
    <location>
        <begin position="106"/>
        <end position="125"/>
    </location>
</feature>
<dbReference type="RefSeq" id="WP_106180500.1">
    <property type="nucleotide sequence ID" value="NZ_PVNH01000008.1"/>
</dbReference>
<feature type="domain" description="NADH:quinone oxidoreductase/Mrp antiporter transmembrane" evidence="10">
    <location>
        <begin position="125"/>
        <end position="405"/>
    </location>
</feature>
<evidence type="ECO:0000259" key="12">
    <source>
        <dbReference type="Pfam" id="PF20501"/>
    </source>
</evidence>
<keyword evidence="2" id="KW-0813">Transport</keyword>
<evidence type="ECO:0000259" key="10">
    <source>
        <dbReference type="Pfam" id="PF00361"/>
    </source>
</evidence>
<accession>A0A2T0LRS3</accession>
<protein>
    <submittedName>
        <fullName evidence="13">Multisubunit sodium/proton antiporter MrpA subunit</fullName>
    </submittedName>
</protein>
<dbReference type="Pfam" id="PF20501">
    <property type="entry name" value="MbhE"/>
    <property type="match status" value="1"/>
</dbReference>
<feature type="transmembrane region" description="Helical" evidence="9">
    <location>
        <begin position="444"/>
        <end position="467"/>
    </location>
</feature>
<comment type="subcellular location">
    <subcellularLocation>
        <location evidence="1">Cell membrane</location>
        <topology evidence="1">Multi-pass membrane protein</topology>
    </subcellularLocation>
    <subcellularLocation>
        <location evidence="7">Membrane</location>
        <topology evidence="7">Multi-pass membrane protein</topology>
    </subcellularLocation>
</comment>
<name>A0A2T0LRS3_9PSEU</name>
<feature type="domain" description="MrpA C-terminal/MbhE" evidence="12">
    <location>
        <begin position="689"/>
        <end position="761"/>
    </location>
</feature>
<dbReference type="PANTHER" id="PTHR43373">
    <property type="entry name" value="NA(+)/H(+) ANTIPORTER SUBUNIT"/>
    <property type="match status" value="1"/>
</dbReference>
<keyword evidence="6 9" id="KW-0472">Membrane</keyword>
<evidence type="ECO:0000256" key="6">
    <source>
        <dbReference type="ARBA" id="ARBA00023136"/>
    </source>
</evidence>
<feature type="transmembrane region" description="Helical" evidence="9">
    <location>
        <begin position="318"/>
        <end position="342"/>
    </location>
</feature>
<evidence type="ECO:0000313" key="14">
    <source>
        <dbReference type="Proteomes" id="UP000238362"/>
    </source>
</evidence>
<feature type="transmembrane region" description="Helical" evidence="9">
    <location>
        <begin position="614"/>
        <end position="632"/>
    </location>
</feature>
<feature type="transmembrane region" description="Helical" evidence="9">
    <location>
        <begin position="557"/>
        <end position="577"/>
    </location>
</feature>
<dbReference type="OrthoDB" id="9811798at2"/>
<evidence type="ECO:0000313" key="13">
    <source>
        <dbReference type="EMBL" id="PRX46201.1"/>
    </source>
</evidence>
<feature type="region of interest" description="Disordered" evidence="8">
    <location>
        <begin position="770"/>
        <end position="790"/>
    </location>
</feature>
<dbReference type="InterPro" id="IPR025383">
    <property type="entry name" value="MrpA_C/MbhD"/>
</dbReference>
<dbReference type="Proteomes" id="UP000238362">
    <property type="component" value="Unassembled WGS sequence"/>
</dbReference>
<dbReference type="AlphaFoldDB" id="A0A2T0LRS3"/>
<feature type="transmembrane region" description="Helical" evidence="9">
    <location>
        <begin position="402"/>
        <end position="424"/>
    </location>
</feature>
<comment type="caution">
    <text evidence="13">The sequence shown here is derived from an EMBL/GenBank/DDBJ whole genome shotgun (WGS) entry which is preliminary data.</text>
</comment>
<evidence type="ECO:0000256" key="1">
    <source>
        <dbReference type="ARBA" id="ARBA00004651"/>
    </source>
</evidence>
<feature type="transmembrane region" description="Helical" evidence="9">
    <location>
        <begin position="487"/>
        <end position="509"/>
    </location>
</feature>
<organism evidence="13 14">
    <name type="scientific">Prauserella shujinwangii</name>
    <dbReference type="NCBI Taxonomy" id="1453103"/>
    <lineage>
        <taxon>Bacteria</taxon>
        <taxon>Bacillati</taxon>
        <taxon>Actinomycetota</taxon>
        <taxon>Actinomycetes</taxon>
        <taxon>Pseudonocardiales</taxon>
        <taxon>Pseudonocardiaceae</taxon>
        <taxon>Prauserella</taxon>
    </lineage>
</organism>
<feature type="transmembrane region" description="Helical" evidence="9">
    <location>
        <begin position="199"/>
        <end position="215"/>
    </location>
</feature>
<feature type="compositionally biased region" description="Basic and acidic residues" evidence="8">
    <location>
        <begin position="780"/>
        <end position="790"/>
    </location>
</feature>
<feature type="domain" description="MrpA C-terminal/MbhD" evidence="11">
    <location>
        <begin position="598"/>
        <end position="661"/>
    </location>
</feature>
<dbReference type="InterPro" id="IPR001750">
    <property type="entry name" value="ND/Mrp_TM"/>
</dbReference>
<gene>
    <name evidence="13" type="ORF">B0I33_108352</name>
</gene>
<keyword evidence="4 7" id="KW-0812">Transmembrane</keyword>
<sequence length="790" mass="81859">MLIAIAAHFAVAAMLPLAARRCGRAAFAIGALVPAGSLALALTYLPGVLRGTPHGESVHWAERIGLLFTVRLDALAMLMTLLVTGVGAVVLCYFGRYADRDEPGHGRQAGLMVAFAGAMLGLVLADDVLSLYVYWEITTIASFLLVGGAGRDEESRRSAKQALVVTVFGGLALLLGLIVLAVAAGTFRLSGILADPPDGAAVTAAVALLLVGVATKSAQVPFHPWLPAAMVAPTPVSAYLHAAAMVKAGVYLAARLAPAFADRPVFWVPLVVLGLWTMVLGGFRALRQHDLKLLLAFGTVSQLGFLLVLVAVGTYTAALAGAAMLLAHGLFKSTLFLTAGAVDKGTGTRDIRELSGLGRQWPQLATLAGLAAASMAGLPPLLGFVGKEAALKAFLHATPKDVAVLCGITAGSVFTVAYTLRFLVGAFGTRPGAAPSRAKPPGAVFTAAIAVPALAGLVVGPGVGWLAPLAAGYAEALPGAHDYHLALWHGLTPPLLLSVLVLATGYAVYRAGRAVAVVSGRVPEPLRAQRGYDTAVSGLIRLAHGGTGRIQTGSLPVYLAVILLTVVAAPGTMLLLRGLPAIEAPWSRSWLQLPLAAIVLAAAGAVLRARRRLTAVLLTGMIGYGVGGLFLVRGAIDLALAQFLVETLTLVVFVLVLRRLPPPFARPGRERTGGQARSGQPALRRAEWRKALVAALGGTFVAVLATAYSAGRERLPPASAWYVDNAKPEAGATNVVNAILVDFRALDTIGEITVLLVAATGAASLALGAGRARRRTMPRPGRDERTEVRR</sequence>
<feature type="transmembrane region" description="Helical" evidence="9">
    <location>
        <begin position="752"/>
        <end position="770"/>
    </location>
</feature>
<reference evidence="13 14" key="1">
    <citation type="submission" date="2018-03" db="EMBL/GenBank/DDBJ databases">
        <title>Genomic Encyclopedia of Type Strains, Phase III (KMG-III): the genomes of soil and plant-associated and newly described type strains.</title>
        <authorList>
            <person name="Whitman W."/>
        </authorList>
    </citation>
    <scope>NUCLEOTIDE SEQUENCE [LARGE SCALE GENOMIC DNA]</scope>
    <source>
        <strain evidence="13 14">CGMCC 4.7125</strain>
    </source>
</reference>
<dbReference type="GO" id="GO:0005886">
    <property type="term" value="C:plasma membrane"/>
    <property type="evidence" value="ECO:0007669"/>
    <property type="project" value="UniProtKB-SubCell"/>
</dbReference>
<dbReference type="Pfam" id="PF13244">
    <property type="entry name" value="MbhD"/>
    <property type="match status" value="1"/>
</dbReference>
<evidence type="ECO:0000256" key="3">
    <source>
        <dbReference type="ARBA" id="ARBA00022475"/>
    </source>
</evidence>
<evidence type="ECO:0000256" key="4">
    <source>
        <dbReference type="ARBA" id="ARBA00022692"/>
    </source>
</evidence>
<feature type="transmembrane region" description="Helical" evidence="9">
    <location>
        <begin position="74"/>
        <end position="94"/>
    </location>
</feature>
<feature type="transmembrane region" description="Helical" evidence="9">
    <location>
        <begin position="691"/>
        <end position="711"/>
    </location>
</feature>